<reference evidence="1 2" key="1">
    <citation type="submission" date="2011-05" db="EMBL/GenBank/DDBJ databases">
        <authorList>
            <person name="Muzny D."/>
            <person name="Qin X."/>
            <person name="Deng J."/>
            <person name="Jiang H."/>
            <person name="Liu Y."/>
            <person name="Qu J."/>
            <person name="Song X.-Z."/>
            <person name="Zhang L."/>
            <person name="Thornton R."/>
            <person name="Coyle M."/>
            <person name="Francisco L."/>
            <person name="Jackson L."/>
            <person name="Javaid M."/>
            <person name="Korchina V."/>
            <person name="Kovar C."/>
            <person name="Mata R."/>
            <person name="Mathew T."/>
            <person name="Ngo R."/>
            <person name="Nguyen L."/>
            <person name="Nguyen N."/>
            <person name="Okwuonu G."/>
            <person name="Ongeri F."/>
            <person name="Pham C."/>
            <person name="Simmons D."/>
            <person name="Wilczek-Boney K."/>
            <person name="Hale W."/>
            <person name="Jakkamsetti A."/>
            <person name="Pham P."/>
            <person name="Ruth R."/>
            <person name="San Lucas F."/>
            <person name="Warren J."/>
            <person name="Zhang J."/>
            <person name="Zhao Z."/>
            <person name="Zhou C."/>
            <person name="Zhu D."/>
            <person name="Lee S."/>
            <person name="Bess C."/>
            <person name="Blankenburg K."/>
            <person name="Forbes L."/>
            <person name="Fu Q."/>
            <person name="Gubbala S."/>
            <person name="Hirani K."/>
            <person name="Jayaseelan J.C."/>
            <person name="Lara F."/>
            <person name="Munidasa M."/>
            <person name="Palculict T."/>
            <person name="Patil S."/>
            <person name="Pu L.-L."/>
            <person name="Saada N."/>
            <person name="Tang L."/>
            <person name="Weissenberger G."/>
            <person name="Zhu Y."/>
            <person name="Hemphill L."/>
            <person name="Shang Y."/>
            <person name="Youmans B."/>
            <person name="Ayvaz T."/>
            <person name="Ross M."/>
            <person name="Santibanez J."/>
            <person name="Aqrawi P."/>
            <person name="Gross S."/>
            <person name="Joshi V."/>
            <person name="Fowler G."/>
            <person name="Nazareth L."/>
            <person name="Reid J."/>
            <person name="Worley K."/>
            <person name="Petrosino J."/>
            <person name="Highlander S."/>
            <person name="Gibbs R."/>
        </authorList>
    </citation>
    <scope>NUCLEOTIDE SEQUENCE [LARGE SCALE GENOMIC DNA]</scope>
    <source>
        <strain evidence="1 2">ATCC 33926</strain>
    </source>
</reference>
<proteinExistence type="predicted"/>
<dbReference type="EMBL" id="AFQE01000121">
    <property type="protein sequence ID" value="EGQ75391.1"/>
    <property type="molecule type" value="Genomic_DNA"/>
</dbReference>
<gene>
    <name evidence="1" type="ORF">HMPREF9418_2476</name>
</gene>
<protein>
    <submittedName>
        <fullName evidence="1">Uncharacterized protein</fullName>
    </submittedName>
</protein>
<evidence type="ECO:0000313" key="2">
    <source>
        <dbReference type="Proteomes" id="UP000004982"/>
    </source>
</evidence>
<accession>A0AA36UIF5</accession>
<comment type="caution">
    <text evidence="1">The sequence shown here is derived from an EMBL/GenBank/DDBJ whole genome shotgun (WGS) entry which is preliminary data.</text>
</comment>
<evidence type="ECO:0000313" key="1">
    <source>
        <dbReference type="EMBL" id="EGQ75391.1"/>
    </source>
</evidence>
<name>A0AA36UIF5_9NEIS</name>
<dbReference type="Proteomes" id="UP000004982">
    <property type="component" value="Unassembled WGS sequence"/>
</dbReference>
<dbReference type="AlphaFoldDB" id="A0AA36UIF5"/>
<sequence length="52" mass="6211">MPYRVEYKNITKVTNGLPAVWQHPHDGEQVRNRNQARERRIGLKFVGFIVKY</sequence>
<organism evidence="1 2">
    <name type="scientific">Neisseria macacae ATCC 33926</name>
    <dbReference type="NCBI Taxonomy" id="997348"/>
    <lineage>
        <taxon>Bacteria</taxon>
        <taxon>Pseudomonadati</taxon>
        <taxon>Pseudomonadota</taxon>
        <taxon>Betaproteobacteria</taxon>
        <taxon>Neisseriales</taxon>
        <taxon>Neisseriaceae</taxon>
        <taxon>Neisseria</taxon>
    </lineage>
</organism>